<dbReference type="Proteomes" id="UP000236370">
    <property type="component" value="Unassembled WGS sequence"/>
</dbReference>
<protein>
    <submittedName>
        <fullName evidence="1">ANAPC7 isoform 4</fullName>
    </submittedName>
</protein>
<evidence type="ECO:0000313" key="1">
    <source>
        <dbReference type="EMBL" id="PNI64733.1"/>
    </source>
</evidence>
<dbReference type="InterPro" id="IPR011990">
    <property type="entry name" value="TPR-like_helical_dom_sf"/>
</dbReference>
<organism evidence="1 2">
    <name type="scientific">Pan troglodytes</name>
    <name type="common">Chimpanzee</name>
    <dbReference type="NCBI Taxonomy" id="9598"/>
    <lineage>
        <taxon>Eukaryota</taxon>
        <taxon>Metazoa</taxon>
        <taxon>Chordata</taxon>
        <taxon>Craniata</taxon>
        <taxon>Vertebrata</taxon>
        <taxon>Euteleostomi</taxon>
        <taxon>Mammalia</taxon>
        <taxon>Eutheria</taxon>
        <taxon>Euarchontoglires</taxon>
        <taxon>Primates</taxon>
        <taxon>Haplorrhini</taxon>
        <taxon>Catarrhini</taxon>
        <taxon>Hominidae</taxon>
        <taxon>Pan</taxon>
    </lineage>
</organism>
<reference evidence="1 2" key="1">
    <citation type="submission" date="2017-12" db="EMBL/GenBank/DDBJ databases">
        <title>High-resolution comparative analysis of great ape genomes.</title>
        <authorList>
            <person name="Pollen A."/>
            <person name="Hastie A."/>
            <person name="Hormozdiari F."/>
            <person name="Dougherty M."/>
            <person name="Liu R."/>
            <person name="Chaisson M."/>
            <person name="Hoppe E."/>
            <person name="Hill C."/>
            <person name="Pang A."/>
            <person name="Hillier L."/>
            <person name="Baker C."/>
            <person name="Armstrong J."/>
            <person name="Shendure J."/>
            <person name="Paten B."/>
            <person name="Wilson R."/>
            <person name="Chao H."/>
            <person name="Schneider V."/>
            <person name="Ventura M."/>
            <person name="Kronenberg Z."/>
            <person name="Murali S."/>
            <person name="Gordon D."/>
            <person name="Cantsilieris S."/>
            <person name="Munson K."/>
            <person name="Nelson B."/>
            <person name="Raja A."/>
            <person name="Underwood J."/>
            <person name="Diekhans M."/>
            <person name="Fiddes I."/>
            <person name="Haussler D."/>
            <person name="Eichler E."/>
        </authorList>
    </citation>
    <scope>NUCLEOTIDE SEQUENCE [LARGE SCALE GENOMIC DNA]</scope>
    <source>
        <strain evidence="1">Yerkes chimp pedigree #C0471</strain>
    </source>
</reference>
<dbReference type="AlphaFoldDB" id="A0A2J8MYY0"/>
<accession>A0A2J8MYY0</accession>
<proteinExistence type="predicted"/>
<comment type="caution">
    <text evidence="1">The sequence shown here is derived from an EMBL/GenBank/DDBJ whole genome shotgun (WGS) entry which is preliminary data.</text>
</comment>
<name>A0A2J8MYY0_PANTR</name>
<evidence type="ECO:0000313" key="2">
    <source>
        <dbReference type="Proteomes" id="UP000236370"/>
    </source>
</evidence>
<dbReference type="EMBL" id="NBAG03000240">
    <property type="protein sequence ID" value="PNI64733.1"/>
    <property type="molecule type" value="Genomic_DNA"/>
</dbReference>
<dbReference type="Gene3D" id="1.25.40.10">
    <property type="entry name" value="Tetratricopeptide repeat domain"/>
    <property type="match status" value="1"/>
</dbReference>
<feature type="non-terminal residue" evidence="1">
    <location>
        <position position="1"/>
    </location>
</feature>
<sequence>VLPPLPAALRSRMNVIDHVRDMAAAGLHSNVRLLSSLLLTMSNNNPVFHLKLK</sequence>
<gene>
    <name evidence="1" type="ORF">CK820_G0015932</name>
</gene>